<protein>
    <submittedName>
        <fullName evidence="3">Uncharacterized protein</fullName>
    </submittedName>
</protein>
<gene>
    <name evidence="3" type="ORF">PR048_000635</name>
</gene>
<sequence length="1155" mass="127511">MRINNDDSIDVLATTGYNFISKSGATMAKWRVSSPPNQPKWARCPAESLQDSRTWEYAGRTLFLQLLAIFTSPLPRRSEACVLVSPVSLPRFLTLDAQLRSPHKALCYMSAMRGRRSSAGMQGRGKLEISDKTCRLAASSGTVLTRKIPGVTRPGIEPSSTWWEVSGLTSQPPRSRQIGDFNKNANFFSRYSYALTQSYVLTSALTSLLTIGHSRAVDEQRILRRKRARVDVRSVRGILEGSASANESASFDYLEHGIKLSCDVRSNQCFFGQLCLTQFDGENTTACDRASRAKSGSADGTERLLSSDRGALHLQSARLNAQWLVLTFRPNSATPLTREAPKHRSGEPGTIPGGVAPGFQHVPDDARDLPCTVLLHSGAAPDVTSPFSSLKASLLKVLYTSAAPPPLPPSHSAPALSLPRHFAATSGFRLYSMLNHSIVTKLEQIDKKRISEPSIAAGGYSSLSMSNHFLPMAITRFGRTSSARFPAALPRTNAIPFVVYQRQNSPRADASHRVGAGTLEVELLSILPASLLLVECVGKLDSSVMTPTPSSPFRADAKISNPWVRVGRVLSGSHPTPLLQNSPSVWETVDIRGLSVVVANPLLCQRPYRCLRRLETRRREGIWAALNSEILRAHEGEVNMERRRNEGEGETEDSRENPPTGTIPICENPVTRPGIEPGSPWWEASVLIAQPPCSPPPPITLKTRYGRTYSTDDDDNEASASATQKCKRVAVDEDYLKLGQKKRGFEPSSLVLRYLATYLSQKNILVGIYREPSADSLMYLSRLVLCTILSTCRDMHGARAVSRPPDRRKQDSDRNKMAADPEILSLEPFPRSPSVDHLGYLQLPALALEPTISIYFRRKYKCKDTPSLLTMCQFYLPAKQILPSSLNTALRHLCIHEALISQQPWRRAALWILTDTNYLTVSVSDTGIPKYVANSPVSRVTLSVQLSSTRYQVRVLPIDTHYAMFTLICFIPVLITVRISATILVYVCMSLLSRTMRENHPLTNVVNNDAIVTLYVQSHKRCTPTPDNATGRQVFSGISRFPPPTGASPYSPHFTLISSHDFDVKSRPNLFTPSPIQLAESHGQHRERHVTPAGRPAFRRVVGRKSLGAERRGAAQHPAGFHDQFVLDPATGRAFSCRPSLHRDGVVYQLLLPAT</sequence>
<keyword evidence="2" id="KW-1133">Transmembrane helix</keyword>
<evidence type="ECO:0000256" key="2">
    <source>
        <dbReference type="SAM" id="Phobius"/>
    </source>
</evidence>
<evidence type="ECO:0000313" key="4">
    <source>
        <dbReference type="Proteomes" id="UP001159363"/>
    </source>
</evidence>
<keyword evidence="4" id="KW-1185">Reference proteome</keyword>
<feature type="transmembrane region" description="Helical" evidence="2">
    <location>
        <begin position="962"/>
        <end position="987"/>
    </location>
</feature>
<organism evidence="3 4">
    <name type="scientific">Dryococelus australis</name>
    <dbReference type="NCBI Taxonomy" id="614101"/>
    <lineage>
        <taxon>Eukaryota</taxon>
        <taxon>Metazoa</taxon>
        <taxon>Ecdysozoa</taxon>
        <taxon>Arthropoda</taxon>
        <taxon>Hexapoda</taxon>
        <taxon>Insecta</taxon>
        <taxon>Pterygota</taxon>
        <taxon>Neoptera</taxon>
        <taxon>Polyneoptera</taxon>
        <taxon>Phasmatodea</taxon>
        <taxon>Verophasmatodea</taxon>
        <taxon>Anareolatae</taxon>
        <taxon>Phasmatidae</taxon>
        <taxon>Eurycanthinae</taxon>
        <taxon>Dryococelus</taxon>
    </lineage>
</organism>
<evidence type="ECO:0000256" key="1">
    <source>
        <dbReference type="SAM" id="MobiDB-lite"/>
    </source>
</evidence>
<feature type="region of interest" description="Disordered" evidence="1">
    <location>
        <begin position="638"/>
        <end position="670"/>
    </location>
</feature>
<keyword evidence="2" id="KW-0812">Transmembrane</keyword>
<reference evidence="3 4" key="1">
    <citation type="submission" date="2023-02" db="EMBL/GenBank/DDBJ databases">
        <title>LHISI_Scaffold_Assembly.</title>
        <authorList>
            <person name="Stuart O.P."/>
            <person name="Cleave R."/>
            <person name="Magrath M.J.L."/>
            <person name="Mikheyev A.S."/>
        </authorList>
    </citation>
    <scope>NUCLEOTIDE SEQUENCE [LARGE SCALE GENOMIC DNA]</scope>
    <source>
        <strain evidence="3">Daus_M_001</strain>
        <tissue evidence="3">Leg muscle</tissue>
    </source>
</reference>
<proteinExistence type="predicted"/>
<dbReference type="EMBL" id="JARBHB010000001">
    <property type="protein sequence ID" value="KAJ8895310.1"/>
    <property type="molecule type" value="Genomic_DNA"/>
</dbReference>
<evidence type="ECO:0000313" key="3">
    <source>
        <dbReference type="EMBL" id="KAJ8895310.1"/>
    </source>
</evidence>
<keyword evidence="2" id="KW-0472">Membrane</keyword>
<name>A0ABQ9IF73_9NEOP</name>
<dbReference type="Proteomes" id="UP001159363">
    <property type="component" value="Chromosome 1"/>
</dbReference>
<comment type="caution">
    <text evidence="3">The sequence shown here is derived from an EMBL/GenBank/DDBJ whole genome shotgun (WGS) entry which is preliminary data.</text>
</comment>
<accession>A0ABQ9IF73</accession>
<feature type="region of interest" description="Disordered" evidence="1">
    <location>
        <begin position="334"/>
        <end position="359"/>
    </location>
</feature>
<feature type="compositionally biased region" description="Basic and acidic residues" evidence="1">
    <location>
        <begin position="638"/>
        <end position="656"/>
    </location>
</feature>